<name>A0A9P8IUY3_9HYPO</name>
<protein>
    <submittedName>
        <fullName evidence="1">Uncharacterized protein</fullName>
    </submittedName>
</protein>
<proteinExistence type="predicted"/>
<dbReference type="EMBL" id="JAHBCI010000002">
    <property type="protein sequence ID" value="KAG9506303.1"/>
    <property type="molecule type" value="Genomic_DNA"/>
</dbReference>
<comment type="caution">
    <text evidence="1">The sequence shown here is derived from an EMBL/GenBank/DDBJ whole genome shotgun (WGS) entry which is preliminary data.</text>
</comment>
<dbReference type="AlphaFoldDB" id="A0A9P8IUY3"/>
<gene>
    <name evidence="1" type="ORF">J7337_003286</name>
</gene>
<dbReference type="Proteomes" id="UP000827133">
    <property type="component" value="Unassembled WGS sequence"/>
</dbReference>
<accession>A0A9P8IUY3</accession>
<keyword evidence="2" id="KW-1185">Reference proteome</keyword>
<dbReference type="RefSeq" id="XP_044685302.1">
    <property type="nucleotide sequence ID" value="XM_044821002.1"/>
</dbReference>
<evidence type="ECO:0000313" key="2">
    <source>
        <dbReference type="Proteomes" id="UP000827133"/>
    </source>
</evidence>
<organism evidence="1 2">
    <name type="scientific">Fusarium musae</name>
    <dbReference type="NCBI Taxonomy" id="1042133"/>
    <lineage>
        <taxon>Eukaryota</taxon>
        <taxon>Fungi</taxon>
        <taxon>Dikarya</taxon>
        <taxon>Ascomycota</taxon>
        <taxon>Pezizomycotina</taxon>
        <taxon>Sordariomycetes</taxon>
        <taxon>Hypocreomycetidae</taxon>
        <taxon>Hypocreales</taxon>
        <taxon>Nectriaceae</taxon>
        <taxon>Fusarium</taxon>
    </lineage>
</organism>
<dbReference type="GeneID" id="68311143"/>
<sequence length="127" mass="14500">MKLDELRNLMIGYRISPQGPLLNAPLDDEDRAELSAAFLRSAETGNRPWASIAIDDWLQAGKWWLLKVRSQMNRLAEGTEIKVHAYVNLLKACWILADIVSIHPQRVHLGASNDRRNEDIRNLSQVE</sequence>
<dbReference type="KEGG" id="fmu:J7337_003286"/>
<evidence type="ECO:0000313" key="1">
    <source>
        <dbReference type="EMBL" id="KAG9506303.1"/>
    </source>
</evidence>
<reference evidence="1" key="1">
    <citation type="journal article" date="2021" name="Mol. Plant Microbe Interact.">
        <title>Telomere to telomere genome assembly of Fusarium musae F31, causal agent of crown rot disease of banana.</title>
        <authorList>
            <person name="Degradi L."/>
            <person name="Tava V."/>
            <person name="Kunova A."/>
            <person name="Cortesi P."/>
            <person name="Saracchi M."/>
            <person name="Pasquali M."/>
        </authorList>
    </citation>
    <scope>NUCLEOTIDE SEQUENCE</scope>
    <source>
        <strain evidence="1">F31</strain>
    </source>
</reference>